<dbReference type="OrthoDB" id="3944545at2759"/>
<name>A0A395MJ57_9HYPO</name>
<dbReference type="EMBL" id="PXXK01000222">
    <property type="protein sequence ID" value="RFN47968.1"/>
    <property type="molecule type" value="Genomic_DNA"/>
</dbReference>
<gene>
    <name evidence="1" type="ORF">FIE12Z_7691</name>
</gene>
<dbReference type="AlphaFoldDB" id="A0A395MJ57"/>
<sequence>MHTEATKKLLWYFDESLEDSIFVLDNKWDPSGPRQPYAQRSPSGDIVWHPISEEPLTDPTISCIDVRSSELYWWPDDWSESHRHADPDFDWCVFEFAEEGVRGRLLECCGEVRPQDHVPLRVEASTRPYVTVHDYLAAVHPWILNLREKILSVTWSALPPDDGSRVVLNYNGIDSVSLTSEKSWNFLKHPVPYTLPEPDPNGPWWSGMF</sequence>
<accession>A0A395MJ57</accession>
<evidence type="ECO:0000313" key="1">
    <source>
        <dbReference type="EMBL" id="RFN47968.1"/>
    </source>
</evidence>
<evidence type="ECO:0000313" key="2">
    <source>
        <dbReference type="Proteomes" id="UP000265631"/>
    </source>
</evidence>
<dbReference type="STRING" id="2594813.A0A395MJ57"/>
<reference evidence="1 2" key="1">
    <citation type="journal article" date="2018" name="PLoS Pathog.">
        <title>Evolution of structural diversity of trichothecenes, a family of toxins produced by plant pathogenic and entomopathogenic fungi.</title>
        <authorList>
            <person name="Proctor R.H."/>
            <person name="McCormick S.P."/>
            <person name="Kim H.S."/>
            <person name="Cardoza R.E."/>
            <person name="Stanley A.M."/>
            <person name="Lindo L."/>
            <person name="Kelly A."/>
            <person name="Brown D.W."/>
            <person name="Lee T."/>
            <person name="Vaughan M.M."/>
            <person name="Alexander N.J."/>
            <person name="Busman M."/>
            <person name="Gutierrez S."/>
        </authorList>
    </citation>
    <scope>NUCLEOTIDE SEQUENCE [LARGE SCALE GENOMIC DNA]</scope>
    <source>
        <strain evidence="1 2">NRRL 13405</strain>
    </source>
</reference>
<protein>
    <submittedName>
        <fullName evidence="1">Uncharacterized protein</fullName>
    </submittedName>
</protein>
<proteinExistence type="predicted"/>
<dbReference type="Proteomes" id="UP000265631">
    <property type="component" value="Unassembled WGS sequence"/>
</dbReference>
<keyword evidence="2" id="KW-1185">Reference proteome</keyword>
<organism evidence="1 2">
    <name type="scientific">Fusarium flagelliforme</name>
    <dbReference type="NCBI Taxonomy" id="2675880"/>
    <lineage>
        <taxon>Eukaryota</taxon>
        <taxon>Fungi</taxon>
        <taxon>Dikarya</taxon>
        <taxon>Ascomycota</taxon>
        <taxon>Pezizomycotina</taxon>
        <taxon>Sordariomycetes</taxon>
        <taxon>Hypocreomycetidae</taxon>
        <taxon>Hypocreales</taxon>
        <taxon>Nectriaceae</taxon>
        <taxon>Fusarium</taxon>
        <taxon>Fusarium incarnatum-equiseti species complex</taxon>
    </lineage>
</organism>
<comment type="caution">
    <text evidence="1">The sequence shown here is derived from an EMBL/GenBank/DDBJ whole genome shotgun (WGS) entry which is preliminary data.</text>
</comment>